<dbReference type="Gene3D" id="3.20.20.150">
    <property type="entry name" value="Divalent-metal-dependent TIM barrel enzymes"/>
    <property type="match status" value="1"/>
</dbReference>
<dbReference type="RefSeq" id="WP_263039063.1">
    <property type="nucleotide sequence ID" value="NZ_JAOTPL010000040.1"/>
</dbReference>
<feature type="chain" id="PRO_5042190238" evidence="1">
    <location>
        <begin position="30"/>
        <end position="300"/>
    </location>
</feature>
<dbReference type="SUPFAM" id="SSF51658">
    <property type="entry name" value="Xylose isomerase-like"/>
    <property type="match status" value="1"/>
</dbReference>
<dbReference type="Proteomes" id="UP001209317">
    <property type="component" value="Unassembled WGS sequence"/>
</dbReference>
<organism evidence="3 4">
    <name type="scientific">Haoranjiania flava</name>
    <dbReference type="NCBI Taxonomy" id="1856322"/>
    <lineage>
        <taxon>Bacteria</taxon>
        <taxon>Pseudomonadati</taxon>
        <taxon>Bacteroidota</taxon>
        <taxon>Chitinophagia</taxon>
        <taxon>Chitinophagales</taxon>
        <taxon>Chitinophagaceae</taxon>
        <taxon>Haoranjiania</taxon>
    </lineage>
</organism>
<keyword evidence="4" id="KW-1185">Reference proteome</keyword>
<dbReference type="AlphaFoldDB" id="A0AAE3LLG0"/>
<evidence type="ECO:0000313" key="3">
    <source>
        <dbReference type="EMBL" id="MCU7695578.1"/>
    </source>
</evidence>
<accession>A0AAE3LLG0</accession>
<gene>
    <name evidence="3" type="ORF">OD355_13715</name>
</gene>
<proteinExistence type="predicted"/>
<dbReference type="InterPro" id="IPR013022">
    <property type="entry name" value="Xyl_isomerase-like_TIM-brl"/>
</dbReference>
<keyword evidence="1" id="KW-0732">Signal</keyword>
<dbReference type="PANTHER" id="PTHR12110:SF41">
    <property type="entry name" value="INOSOSE DEHYDRATASE"/>
    <property type="match status" value="1"/>
</dbReference>
<name>A0AAE3LLG0_9BACT</name>
<reference evidence="3" key="1">
    <citation type="submission" date="2022-10" db="EMBL/GenBank/DDBJ databases">
        <authorList>
            <person name="Kim H.S."/>
            <person name="Kim J.-S."/>
            <person name="Suh M.K."/>
            <person name="Eom M.K."/>
            <person name="Lee J.-S."/>
        </authorList>
    </citation>
    <scope>NUCLEOTIDE SEQUENCE</scope>
    <source>
        <strain evidence="3">LIP-5</strain>
    </source>
</reference>
<evidence type="ECO:0000313" key="4">
    <source>
        <dbReference type="Proteomes" id="UP001209317"/>
    </source>
</evidence>
<dbReference type="InterPro" id="IPR036237">
    <property type="entry name" value="Xyl_isomerase-like_sf"/>
</dbReference>
<evidence type="ECO:0000256" key="1">
    <source>
        <dbReference type="SAM" id="SignalP"/>
    </source>
</evidence>
<dbReference type="InterPro" id="IPR050312">
    <property type="entry name" value="IolE/XylAMocC-like"/>
</dbReference>
<feature type="non-terminal residue" evidence="3">
    <location>
        <position position="1"/>
    </location>
</feature>
<comment type="caution">
    <text evidence="3">The sequence shown here is derived from an EMBL/GenBank/DDBJ whole genome shotgun (WGS) entry which is preliminary data.</text>
</comment>
<dbReference type="GO" id="GO:0016853">
    <property type="term" value="F:isomerase activity"/>
    <property type="evidence" value="ECO:0007669"/>
    <property type="project" value="UniProtKB-KW"/>
</dbReference>
<protein>
    <submittedName>
        <fullName evidence="3">Sugar phosphate isomerase/epimerase</fullName>
    </submittedName>
</protein>
<sequence length="300" mass="34320">NIQMKRNTSFLFFALIGMVVFFACTSARTATNAQPVKKNIYLQLYSLRSDIAKDFGNTIKQVGEMGFKGIEAASYNKGTFYNMSPEDFRASLQAHGLEPLSSHTGKALADNPSATNWNEVWQWWDQAIAAHKAAGMKYIVTPSMPTPKTLADLKIYCDYYNQVGEKCKQAGLRFGYHNHDFEFKEIEGKTMYDYMLENTDPSKVFFEMDVYWVMRGNKSAVDYFNKYPGRFEILHIKDDKELGASGQVDFDAIFSNTDKAGTKYLMVEVEKYNHAPVESVRMSLEYLLNHKLVKADYTKK</sequence>
<dbReference type="Pfam" id="PF01261">
    <property type="entry name" value="AP_endonuc_2"/>
    <property type="match status" value="1"/>
</dbReference>
<feature type="signal peptide" evidence="1">
    <location>
        <begin position="1"/>
        <end position="29"/>
    </location>
</feature>
<dbReference type="PANTHER" id="PTHR12110">
    <property type="entry name" value="HYDROXYPYRUVATE ISOMERASE"/>
    <property type="match status" value="1"/>
</dbReference>
<keyword evidence="3" id="KW-0413">Isomerase</keyword>
<dbReference type="EMBL" id="JAOTPL010000040">
    <property type="protein sequence ID" value="MCU7695578.1"/>
    <property type="molecule type" value="Genomic_DNA"/>
</dbReference>
<evidence type="ECO:0000259" key="2">
    <source>
        <dbReference type="Pfam" id="PF01261"/>
    </source>
</evidence>
<feature type="domain" description="Xylose isomerase-like TIM barrel" evidence="2">
    <location>
        <begin position="61"/>
        <end position="287"/>
    </location>
</feature>